<evidence type="ECO:0000256" key="10">
    <source>
        <dbReference type="HAMAP-Rule" id="MF_01520"/>
    </source>
</evidence>
<feature type="binding site" evidence="10">
    <location>
        <begin position="365"/>
        <end position="368"/>
    </location>
    <ligand>
        <name>4-CDP-2-C-methyl-D-erythritol 2-phosphate</name>
        <dbReference type="ChEBI" id="CHEBI:57919"/>
    </ligand>
</feature>
<feature type="region of interest" description="2-C-methyl-D-erythritol 4-phosphate cytidylyltransferase" evidence="10">
    <location>
        <begin position="1"/>
        <end position="234"/>
    </location>
</feature>
<dbReference type="GO" id="GO:0046872">
    <property type="term" value="F:metal ion binding"/>
    <property type="evidence" value="ECO:0007669"/>
    <property type="project" value="UniProtKB-KW"/>
</dbReference>
<feature type="domain" description="2-C-methyl-D-erythritol 2,4-cyclodiphosphate synthase" evidence="11">
    <location>
        <begin position="234"/>
        <end position="387"/>
    </location>
</feature>
<accession>A0A9X4RLG4</accession>
<dbReference type="GO" id="GO:0050518">
    <property type="term" value="F:2-C-methyl-D-erythritol 4-phosphate cytidylyltransferase activity"/>
    <property type="evidence" value="ECO:0007669"/>
    <property type="project" value="UniProtKB-UniRule"/>
</dbReference>
<evidence type="ECO:0000256" key="2">
    <source>
        <dbReference type="ARBA" id="ARBA00001968"/>
    </source>
</evidence>
<comment type="caution">
    <text evidence="12">The sequence shown here is derived from an EMBL/GenBank/DDBJ whole genome shotgun (WGS) entry which is preliminary data.</text>
</comment>
<feature type="binding site" evidence="10">
    <location>
        <position position="375"/>
    </location>
    <ligand>
        <name>4-CDP-2-C-methyl-D-erythritol 2-phosphate</name>
        <dbReference type="ChEBI" id="CHEBI:57919"/>
    </ligand>
</feature>
<dbReference type="PANTHER" id="PTHR32125">
    <property type="entry name" value="2-C-METHYL-D-ERYTHRITOL 4-PHOSPHATE CYTIDYLYLTRANSFERASE, CHLOROPLASTIC"/>
    <property type="match status" value="1"/>
</dbReference>
<dbReference type="NCBIfam" id="TIGR00453">
    <property type="entry name" value="ispD"/>
    <property type="match status" value="1"/>
</dbReference>
<dbReference type="InterPro" id="IPR020555">
    <property type="entry name" value="MECDP_synthase_CS"/>
</dbReference>
<dbReference type="FunFam" id="3.30.1330.50:FF:000003">
    <property type="entry name" value="2-C-methyl-D-erythritol 2,4-cyclodiphosphate synthase"/>
    <property type="match status" value="1"/>
</dbReference>
<feature type="binding site" evidence="10">
    <location>
        <begin position="294"/>
        <end position="298"/>
    </location>
    <ligand>
        <name>4-CDP-2-C-methyl-D-erythritol 2-phosphate</name>
        <dbReference type="ChEBI" id="CHEBI:57919"/>
    </ligand>
</feature>
<feature type="site" description="Transition state stabilizer" evidence="10">
    <location>
        <position position="267"/>
    </location>
</feature>
<dbReference type="PROSITE" id="PS01350">
    <property type="entry name" value="ISPF"/>
    <property type="match status" value="1"/>
</dbReference>
<evidence type="ECO:0000259" key="11">
    <source>
        <dbReference type="Pfam" id="PF02542"/>
    </source>
</evidence>
<dbReference type="Pfam" id="PF02542">
    <property type="entry name" value="YgbB"/>
    <property type="match status" value="1"/>
</dbReference>
<feature type="site" description="Positions MEP for the nucleophilic attack" evidence="10">
    <location>
        <position position="155"/>
    </location>
</feature>
<comment type="function">
    <text evidence="10">Bifunctional enzyme that catalyzes the formation of 4-diphosphocytidyl-2-C-methyl-D-erythritol from CTP and 2-C-methyl-D-erythritol 4-phosphate (MEP) (IspD), and catalyzes the conversion of 4-diphosphocytidyl-2-C-methyl-D-erythritol 2-phosphate (CDP-ME2P) to 2-C-methyl-D-erythritol 2,4-cyclodiphosphate (ME-CPP) with a corresponding release of cytidine 5-monophosphate (CMP) (IspF).</text>
</comment>
<dbReference type="PANTHER" id="PTHR32125:SF4">
    <property type="entry name" value="2-C-METHYL-D-ERYTHRITOL 4-PHOSPHATE CYTIDYLYLTRANSFERASE, CHLOROPLASTIC"/>
    <property type="match status" value="1"/>
</dbReference>
<reference evidence="12" key="1">
    <citation type="journal article" date="2022" name="bioRxiv">
        <title>Thiovibrio frasassiensisgen. nov., sp. nov., an autotrophic, elemental sulfur disproportionating bacterium isolated from sulfidic karst sediment, and proposal of Thiovibrionaceae fam. nov.</title>
        <authorList>
            <person name="Aronson H."/>
            <person name="Thomas C."/>
            <person name="Bhattacharyya M."/>
            <person name="Eckstein S."/>
            <person name="Jensen S."/>
            <person name="Barco R."/>
            <person name="Macalady J."/>
            <person name="Amend J."/>
        </authorList>
    </citation>
    <scope>NUCLEOTIDE SEQUENCE</scope>
    <source>
        <strain evidence="12">RS19-109</strain>
    </source>
</reference>
<gene>
    <name evidence="12" type="primary">ispD</name>
    <name evidence="10" type="synonym">ispDF</name>
    <name evidence="12" type="ORF">OLX77_02885</name>
</gene>
<comment type="catalytic activity">
    <reaction evidence="10">
        <text>2-C-methyl-D-erythritol 4-phosphate + CTP + H(+) = 4-CDP-2-C-methyl-D-erythritol + diphosphate</text>
        <dbReference type="Rhea" id="RHEA:13429"/>
        <dbReference type="ChEBI" id="CHEBI:15378"/>
        <dbReference type="ChEBI" id="CHEBI:33019"/>
        <dbReference type="ChEBI" id="CHEBI:37563"/>
        <dbReference type="ChEBI" id="CHEBI:57823"/>
        <dbReference type="ChEBI" id="CHEBI:58262"/>
        <dbReference type="EC" id="2.7.7.60"/>
    </reaction>
</comment>
<dbReference type="InterPro" id="IPR026596">
    <property type="entry name" value="IspD/F"/>
</dbReference>
<feature type="binding site" evidence="10">
    <location>
        <position position="372"/>
    </location>
    <ligand>
        <name>4-CDP-2-C-methyl-D-erythritol 2-phosphate</name>
        <dbReference type="ChEBI" id="CHEBI:57919"/>
    </ligand>
</feature>
<feature type="site" description="Transition state stabilizer" evidence="10">
    <location>
        <position position="16"/>
    </location>
</feature>
<evidence type="ECO:0000256" key="3">
    <source>
        <dbReference type="ARBA" id="ARBA00004709"/>
    </source>
</evidence>
<dbReference type="CDD" id="cd02516">
    <property type="entry name" value="CDP-ME_synthetase"/>
    <property type="match status" value="1"/>
</dbReference>
<dbReference type="HAMAP" id="MF_00108">
    <property type="entry name" value="IspD"/>
    <property type="match status" value="1"/>
</dbReference>
<evidence type="ECO:0000256" key="7">
    <source>
        <dbReference type="ARBA" id="ARBA00023229"/>
    </source>
</evidence>
<dbReference type="InterPro" id="IPR034683">
    <property type="entry name" value="IspD/TarI"/>
</dbReference>
<dbReference type="InterPro" id="IPR036571">
    <property type="entry name" value="MECDP_synthase_sf"/>
</dbReference>
<comment type="pathway">
    <text evidence="10">Isoprenoid biosynthesis; isopentenyl diphosphate biosynthesis via DXP pathway; isopentenyl diphosphate from 1-deoxy-D-xylulose 5-phosphate: step 2/6.</text>
</comment>
<keyword evidence="5 10" id="KW-0548">Nucleotidyltransferase</keyword>
<reference evidence="12" key="2">
    <citation type="submission" date="2022-10" db="EMBL/GenBank/DDBJ databases">
        <authorList>
            <person name="Aronson H.S."/>
        </authorList>
    </citation>
    <scope>NUCLEOTIDE SEQUENCE</scope>
    <source>
        <strain evidence="12">RS19-109</strain>
    </source>
</reference>
<dbReference type="InterPro" id="IPR029044">
    <property type="entry name" value="Nucleotide-diphossugar_trans"/>
</dbReference>
<dbReference type="Gene3D" id="3.90.550.10">
    <property type="entry name" value="Spore Coat Polysaccharide Biosynthesis Protein SpsA, Chain A"/>
    <property type="match status" value="1"/>
</dbReference>
<name>A0A9X4RLG4_9BACT</name>
<sequence>MQKATAIIAAGGAGLRMGTTTPKQFSELLGVPVLIHTIRAFRKVPAITAIIVVVPAAHRDHTQALLAQYQLSDHCTVVSGGKLRQDSVRIGLAQVAADSPLVAVHDGARPLIAPADIQRCLEAASQHGAAIMGVPVKDTLKDVAKDASIRHTVERQSLWQAQTPQIIRTDLLKAAFAKAEQDGFVGTDEASLLEHGGWPVMMVAGSETNLKITRPDDLPMAEGILMQKQSPSEIRIGHGFDAHRLVAGRPLVLGGMEIPHELGLLGHSDADVLTHALCDAILGAIGAGDIGRHFPDSDPQYKGISSIKLLAHVVELAAAKHFRLANGDITVVAERPKLAPHFPAMQKILAEACRVAPEAINLKASTTEQMGYAGREEGISAHAVVLMITGQPRS</sequence>
<dbReference type="RefSeq" id="WP_307632079.1">
    <property type="nucleotide sequence ID" value="NZ_JAPHEH010000001.1"/>
</dbReference>
<dbReference type="HAMAP" id="MF_00107">
    <property type="entry name" value="IspF"/>
    <property type="match status" value="1"/>
</dbReference>
<comment type="similarity">
    <text evidence="10">In the N-terminal section; belongs to the IspD/TarI cytidylyltransferase family. IspD subfamily.</text>
</comment>
<evidence type="ECO:0000313" key="12">
    <source>
        <dbReference type="EMBL" id="MDG4475103.1"/>
    </source>
</evidence>
<proteinExistence type="inferred from homology"/>
<keyword evidence="9 10" id="KW-0511">Multifunctional enzyme</keyword>
<comment type="pathway">
    <text evidence="3 10">Isoprenoid biosynthesis; isopentenyl diphosphate biosynthesis via DXP pathway; isopentenyl diphosphate from 1-deoxy-D-xylulose 5-phosphate: step 4/6.</text>
</comment>
<keyword evidence="8 10" id="KW-0456">Lyase</keyword>
<feature type="site" description="Transition state stabilizer" evidence="10">
    <location>
        <position position="366"/>
    </location>
</feature>
<evidence type="ECO:0000256" key="8">
    <source>
        <dbReference type="ARBA" id="ARBA00023239"/>
    </source>
</evidence>
<comment type="catalytic activity">
    <reaction evidence="1 10">
        <text>4-CDP-2-C-methyl-D-erythritol 2-phosphate = 2-C-methyl-D-erythritol 2,4-cyclic diphosphate + CMP</text>
        <dbReference type="Rhea" id="RHEA:23864"/>
        <dbReference type="ChEBI" id="CHEBI:57919"/>
        <dbReference type="ChEBI" id="CHEBI:58483"/>
        <dbReference type="ChEBI" id="CHEBI:60377"/>
        <dbReference type="EC" id="4.6.1.12"/>
    </reaction>
</comment>
<keyword evidence="6 10" id="KW-0479">Metal-binding</keyword>
<protein>
    <recommendedName>
        <fullName evidence="10">Bifunctional enzyme IspD/IspF</fullName>
    </recommendedName>
    <domain>
        <recommendedName>
            <fullName evidence="10">2-C-methyl-D-erythritol 4-phosphate cytidylyltransferase</fullName>
            <ecNumber evidence="10">2.7.7.60</ecNumber>
        </recommendedName>
        <alternativeName>
            <fullName evidence="10">4-diphosphocytidyl-2C-methyl-D-erythritol synthase</fullName>
        </alternativeName>
        <alternativeName>
            <fullName evidence="10">MEP cytidylyltransferase</fullName>
            <shortName evidence="10">MCT</shortName>
        </alternativeName>
    </domain>
    <domain>
        <recommendedName>
            <fullName evidence="10">2-C-methyl-D-erythritol 2,4-cyclodiphosphate synthase</fullName>
            <shortName evidence="10">MECDP-synthase</shortName>
            <shortName evidence="10">MECPP-synthase</shortName>
            <shortName evidence="10">MECPS</shortName>
            <ecNumber evidence="10">4.6.1.12</ecNumber>
        </recommendedName>
    </domain>
</protein>
<comment type="similarity">
    <text evidence="10">In the C-terminal section; belongs to the IspF family.</text>
</comment>
<feature type="binding site" evidence="10">
    <location>
        <position position="241"/>
    </location>
    <ligand>
        <name>a divalent metal cation</name>
        <dbReference type="ChEBI" id="CHEBI:60240"/>
    </ligand>
</feature>
<evidence type="ECO:0000256" key="4">
    <source>
        <dbReference type="ARBA" id="ARBA00022679"/>
    </source>
</evidence>
<dbReference type="InterPro" id="IPR001228">
    <property type="entry name" value="IspD"/>
</dbReference>
<comment type="cofactor">
    <cofactor evidence="2 10">
        <name>a divalent metal cation</name>
        <dbReference type="ChEBI" id="CHEBI:60240"/>
    </cofactor>
</comment>
<dbReference type="InterPro" id="IPR050088">
    <property type="entry name" value="IspD/TarI_cytidylyltransf_bact"/>
</dbReference>
<keyword evidence="4 10" id="KW-0808">Transferase</keyword>
<dbReference type="SUPFAM" id="SSF69765">
    <property type="entry name" value="IpsF-like"/>
    <property type="match status" value="1"/>
</dbReference>
<dbReference type="Pfam" id="PF01128">
    <property type="entry name" value="IspD"/>
    <property type="match status" value="1"/>
</dbReference>
<keyword evidence="13" id="KW-1185">Reference proteome</keyword>
<dbReference type="GO" id="GO:0019288">
    <property type="term" value="P:isopentenyl diphosphate biosynthetic process, methylerythritol 4-phosphate pathway"/>
    <property type="evidence" value="ECO:0007669"/>
    <property type="project" value="UniProtKB-UniRule"/>
</dbReference>
<dbReference type="GO" id="GO:0016114">
    <property type="term" value="P:terpenoid biosynthetic process"/>
    <property type="evidence" value="ECO:0007669"/>
    <property type="project" value="InterPro"/>
</dbReference>
<dbReference type="FunFam" id="3.90.550.10:FF:000003">
    <property type="entry name" value="2-C-methyl-D-erythritol 4-phosphate cytidylyltransferase"/>
    <property type="match status" value="1"/>
</dbReference>
<evidence type="ECO:0000313" key="13">
    <source>
        <dbReference type="Proteomes" id="UP001154240"/>
    </source>
</evidence>
<feature type="region of interest" description="2-C-methyl-D-erythritol 2,4-cyclodiphosphate synthase" evidence="10">
    <location>
        <begin position="235"/>
        <end position="394"/>
    </location>
</feature>
<dbReference type="EC" id="2.7.7.60" evidence="10"/>
<dbReference type="InterPro" id="IPR003526">
    <property type="entry name" value="MECDP_synthase"/>
</dbReference>
<keyword evidence="7 10" id="KW-0414">Isoprene biosynthesis</keyword>
<feature type="site" description="Transition state stabilizer" evidence="10">
    <location>
        <position position="23"/>
    </location>
</feature>
<feature type="binding site" evidence="10">
    <location>
        <begin position="241"/>
        <end position="243"/>
    </location>
    <ligand>
        <name>4-CDP-2-C-methyl-D-erythritol 2-phosphate</name>
        <dbReference type="ChEBI" id="CHEBI:57919"/>
    </ligand>
</feature>
<feature type="binding site" evidence="10">
    <location>
        <position position="243"/>
    </location>
    <ligand>
        <name>a divalent metal cation</name>
        <dbReference type="ChEBI" id="CHEBI:60240"/>
    </ligand>
</feature>
<evidence type="ECO:0000256" key="1">
    <source>
        <dbReference type="ARBA" id="ARBA00000200"/>
    </source>
</evidence>
<dbReference type="HAMAP" id="MF_01520">
    <property type="entry name" value="IspDF"/>
    <property type="match status" value="1"/>
</dbReference>
<organism evidence="12 13">
    <name type="scientific">Thiovibrio frasassiensis</name>
    <dbReference type="NCBI Taxonomy" id="2984131"/>
    <lineage>
        <taxon>Bacteria</taxon>
        <taxon>Pseudomonadati</taxon>
        <taxon>Thermodesulfobacteriota</taxon>
        <taxon>Desulfobulbia</taxon>
        <taxon>Desulfobulbales</taxon>
        <taxon>Thiovibrionaceae</taxon>
        <taxon>Thiovibrio</taxon>
    </lineage>
</organism>
<dbReference type="GO" id="GO:0008685">
    <property type="term" value="F:2-C-methyl-D-erythritol 2,4-cyclodiphosphate synthase activity"/>
    <property type="evidence" value="ECO:0007669"/>
    <property type="project" value="UniProtKB-UniRule"/>
</dbReference>
<feature type="binding site" evidence="10">
    <location>
        <begin position="267"/>
        <end position="268"/>
    </location>
    <ligand>
        <name>4-CDP-2-C-methyl-D-erythritol 2-phosphate</name>
        <dbReference type="ChEBI" id="CHEBI:57919"/>
    </ligand>
</feature>
<dbReference type="EMBL" id="JAPHEH010000001">
    <property type="protein sequence ID" value="MDG4475103.1"/>
    <property type="molecule type" value="Genomic_DNA"/>
</dbReference>
<dbReference type="SUPFAM" id="SSF53448">
    <property type="entry name" value="Nucleotide-diphospho-sugar transferases"/>
    <property type="match status" value="1"/>
</dbReference>
<dbReference type="Gene3D" id="3.30.1330.50">
    <property type="entry name" value="2-C-methyl-D-erythritol 2,4-cyclodiphosphate synthase"/>
    <property type="match status" value="1"/>
</dbReference>
<comment type="caution">
    <text evidence="10">Lacks conserved residue(s) required for the propagation of feature annotation.</text>
</comment>
<feature type="binding site" evidence="10">
    <location>
        <position position="275"/>
    </location>
    <ligand>
        <name>a divalent metal cation</name>
        <dbReference type="ChEBI" id="CHEBI:60240"/>
    </ligand>
</feature>
<evidence type="ECO:0000256" key="5">
    <source>
        <dbReference type="ARBA" id="ARBA00022695"/>
    </source>
</evidence>
<feature type="site" description="Positions MEP for the nucleophilic attack" evidence="10">
    <location>
        <position position="211"/>
    </location>
</feature>
<dbReference type="CDD" id="cd00554">
    <property type="entry name" value="MECDP_synthase"/>
    <property type="match status" value="1"/>
</dbReference>
<dbReference type="AlphaFoldDB" id="A0A9X4RLG4"/>
<evidence type="ECO:0000256" key="9">
    <source>
        <dbReference type="ARBA" id="ARBA00023268"/>
    </source>
</evidence>
<evidence type="ECO:0000256" key="6">
    <source>
        <dbReference type="ARBA" id="ARBA00022723"/>
    </source>
</evidence>
<dbReference type="Proteomes" id="UP001154240">
    <property type="component" value="Unassembled WGS sequence"/>
</dbReference>
<dbReference type="NCBIfam" id="TIGR00151">
    <property type="entry name" value="ispF"/>
    <property type="match status" value="1"/>
</dbReference>
<feature type="binding site" evidence="10">
    <location>
        <begin position="289"/>
        <end position="291"/>
    </location>
    <ligand>
        <name>4-CDP-2-C-methyl-D-erythritol 2-phosphate</name>
        <dbReference type="ChEBI" id="CHEBI:57919"/>
    </ligand>
</feature>
<dbReference type="EC" id="4.6.1.12" evidence="10"/>